<dbReference type="InterPro" id="IPR001611">
    <property type="entry name" value="Leu-rich_rpt"/>
</dbReference>
<keyword evidence="10" id="KW-0325">Glycoprotein</keyword>
<keyword evidence="9" id="KW-0675">Receptor</keyword>
<sequence length="631" mass="74423">METFRNVSNNNLTRLVFTNNSIEDLTADAFQELNYLGYLEMSQERKLNISTLKMSFRSLNKRRMNNIIFKNNAWNRFPIDFFSDFRNYTMKRISLYGNEFRNFNGSLLSYFSRINTLNIARNEIVFLNARGLHAVTELTLFDNYIFEIPNFCANDAGQSLVPRLSRLDLTDNLIRKLLSTSFNCLDNLKHLILDKNRLQTLENDIFSRLTNLKMLWISRMCHLFVVKKRAFRLPSLTELIFSHNRFYFKRELFNHLPSLKKLDLTNNFLSKFPVNINRLFYRLSNLTTLNLQGSRIKILPEGLFQKMPFLKILNLKDNRIVAWSRNVFENLTSLRHLYLDGNHIRIINESSFPSQLLRALLKFDISHNEFWCTCAQRWFVDYLRSSNISIILNDWPDFYQCVYPEEKKGILLVDYKPTNAECSKWSPVFTIVIVTVSSVFIVTVVLMLIFNCNANIRNLVYLLRVNAWKRKGYVIFNSSESCEYDAFVIYCDSDRQWVHYDLLNRLEENGLKVCVHQRDFDIGESIIDNIAKYVGKSWKIIVVMSNNFTKSEWCQWEVDFVQERRRRHGKEALILIMHSQIDSSHMTTSIRSLLDTTPHLQYQKGLGEDLFWSAIMKAVKKPLKHPPVSVL</sequence>
<dbReference type="InterPro" id="IPR003591">
    <property type="entry name" value="Leu-rich_rpt_typical-subtyp"/>
</dbReference>
<keyword evidence="7 11" id="KW-1133">Transmembrane helix</keyword>
<dbReference type="Proteomes" id="UP000683360">
    <property type="component" value="Unassembled WGS sequence"/>
</dbReference>
<organism evidence="13 14">
    <name type="scientific">Mytilus edulis</name>
    <name type="common">Blue mussel</name>
    <dbReference type="NCBI Taxonomy" id="6550"/>
    <lineage>
        <taxon>Eukaryota</taxon>
        <taxon>Metazoa</taxon>
        <taxon>Spiralia</taxon>
        <taxon>Lophotrochozoa</taxon>
        <taxon>Mollusca</taxon>
        <taxon>Bivalvia</taxon>
        <taxon>Autobranchia</taxon>
        <taxon>Pteriomorphia</taxon>
        <taxon>Mytilida</taxon>
        <taxon>Mytiloidea</taxon>
        <taxon>Mytilidae</taxon>
        <taxon>Mytilinae</taxon>
        <taxon>Mytilus</taxon>
    </lineage>
</organism>
<name>A0A8S3R3L5_MYTED</name>
<dbReference type="PROSITE" id="PS51450">
    <property type="entry name" value="LRR"/>
    <property type="match status" value="2"/>
</dbReference>
<dbReference type="OrthoDB" id="6069546at2759"/>
<keyword evidence="4 11" id="KW-0812">Transmembrane</keyword>
<comment type="subcellular location">
    <subcellularLocation>
        <location evidence="1">Membrane</location>
        <topology evidence="1">Single-pass type I membrane protein</topology>
    </subcellularLocation>
</comment>
<dbReference type="GO" id="GO:0038023">
    <property type="term" value="F:signaling receptor activity"/>
    <property type="evidence" value="ECO:0007669"/>
    <property type="project" value="TreeGrafter"/>
</dbReference>
<feature type="transmembrane region" description="Helical" evidence="11">
    <location>
        <begin position="425"/>
        <end position="450"/>
    </location>
</feature>
<dbReference type="Pfam" id="PF01582">
    <property type="entry name" value="TIR"/>
    <property type="match status" value="1"/>
</dbReference>
<dbReference type="GO" id="GO:0005886">
    <property type="term" value="C:plasma membrane"/>
    <property type="evidence" value="ECO:0007669"/>
    <property type="project" value="TreeGrafter"/>
</dbReference>
<dbReference type="PROSITE" id="PS50104">
    <property type="entry name" value="TIR"/>
    <property type="match status" value="1"/>
</dbReference>
<feature type="domain" description="TIR" evidence="12">
    <location>
        <begin position="482"/>
        <end position="623"/>
    </location>
</feature>
<keyword evidence="6" id="KW-0677">Repeat</keyword>
<dbReference type="EMBL" id="CAJPWZ010000931">
    <property type="protein sequence ID" value="CAG2203771.1"/>
    <property type="molecule type" value="Genomic_DNA"/>
</dbReference>
<dbReference type="GO" id="GO:0007165">
    <property type="term" value="P:signal transduction"/>
    <property type="evidence" value="ECO:0007669"/>
    <property type="project" value="InterPro"/>
</dbReference>
<evidence type="ECO:0000256" key="2">
    <source>
        <dbReference type="ARBA" id="ARBA00009634"/>
    </source>
</evidence>
<evidence type="ECO:0000256" key="9">
    <source>
        <dbReference type="ARBA" id="ARBA00023170"/>
    </source>
</evidence>
<dbReference type="PANTHER" id="PTHR24365">
    <property type="entry name" value="TOLL-LIKE RECEPTOR"/>
    <property type="match status" value="1"/>
</dbReference>
<evidence type="ECO:0000256" key="4">
    <source>
        <dbReference type="ARBA" id="ARBA00022692"/>
    </source>
</evidence>
<dbReference type="SUPFAM" id="SSF52058">
    <property type="entry name" value="L domain-like"/>
    <property type="match status" value="2"/>
</dbReference>
<evidence type="ECO:0000313" key="14">
    <source>
        <dbReference type="Proteomes" id="UP000683360"/>
    </source>
</evidence>
<dbReference type="AlphaFoldDB" id="A0A8S3R3L5"/>
<evidence type="ECO:0000256" key="6">
    <source>
        <dbReference type="ARBA" id="ARBA00022737"/>
    </source>
</evidence>
<dbReference type="InterPro" id="IPR032675">
    <property type="entry name" value="LRR_dom_sf"/>
</dbReference>
<gene>
    <name evidence="13" type="ORF">MEDL_18413</name>
</gene>
<evidence type="ECO:0000256" key="10">
    <source>
        <dbReference type="ARBA" id="ARBA00023180"/>
    </source>
</evidence>
<dbReference type="PANTHER" id="PTHR24365:SF541">
    <property type="entry name" value="PROTEIN TOLL-RELATED"/>
    <property type="match status" value="1"/>
</dbReference>
<proteinExistence type="inferred from homology"/>
<evidence type="ECO:0000259" key="12">
    <source>
        <dbReference type="PROSITE" id="PS50104"/>
    </source>
</evidence>
<evidence type="ECO:0000256" key="5">
    <source>
        <dbReference type="ARBA" id="ARBA00022729"/>
    </source>
</evidence>
<keyword evidence="8 11" id="KW-0472">Membrane</keyword>
<dbReference type="SUPFAM" id="SSF52200">
    <property type="entry name" value="Toll/Interleukin receptor TIR domain"/>
    <property type="match status" value="1"/>
</dbReference>
<dbReference type="SMART" id="SM00369">
    <property type="entry name" value="LRR_TYP"/>
    <property type="match status" value="9"/>
</dbReference>
<comment type="caution">
    <text evidence="13">The sequence shown here is derived from an EMBL/GenBank/DDBJ whole genome shotgun (WGS) entry which is preliminary data.</text>
</comment>
<dbReference type="Gene3D" id="3.40.50.10140">
    <property type="entry name" value="Toll/interleukin-1 receptor homology (TIR) domain"/>
    <property type="match status" value="1"/>
</dbReference>
<dbReference type="InterPro" id="IPR000157">
    <property type="entry name" value="TIR_dom"/>
</dbReference>
<keyword evidence="5" id="KW-0732">Signal</keyword>
<evidence type="ECO:0000313" key="13">
    <source>
        <dbReference type="EMBL" id="CAG2203771.1"/>
    </source>
</evidence>
<evidence type="ECO:0000256" key="7">
    <source>
        <dbReference type="ARBA" id="ARBA00022989"/>
    </source>
</evidence>
<accession>A0A8S3R3L5</accession>
<dbReference type="SMART" id="SM00255">
    <property type="entry name" value="TIR"/>
    <property type="match status" value="1"/>
</dbReference>
<evidence type="ECO:0000256" key="1">
    <source>
        <dbReference type="ARBA" id="ARBA00004479"/>
    </source>
</evidence>
<dbReference type="SMART" id="SM00082">
    <property type="entry name" value="LRRCT"/>
    <property type="match status" value="1"/>
</dbReference>
<evidence type="ECO:0000256" key="8">
    <source>
        <dbReference type="ARBA" id="ARBA00023136"/>
    </source>
</evidence>
<dbReference type="Pfam" id="PF13855">
    <property type="entry name" value="LRR_8"/>
    <property type="match status" value="2"/>
</dbReference>
<protein>
    <recommendedName>
        <fullName evidence="12">TIR domain-containing protein</fullName>
    </recommendedName>
</protein>
<evidence type="ECO:0000256" key="3">
    <source>
        <dbReference type="ARBA" id="ARBA00022614"/>
    </source>
</evidence>
<dbReference type="Gene3D" id="3.80.10.10">
    <property type="entry name" value="Ribonuclease Inhibitor"/>
    <property type="match status" value="3"/>
</dbReference>
<comment type="similarity">
    <text evidence="2">Belongs to the Toll-like receptor family.</text>
</comment>
<reference evidence="13" key="1">
    <citation type="submission" date="2021-03" db="EMBL/GenBank/DDBJ databases">
        <authorList>
            <person name="Bekaert M."/>
        </authorList>
    </citation>
    <scope>NUCLEOTIDE SEQUENCE</scope>
</reference>
<dbReference type="InterPro" id="IPR035897">
    <property type="entry name" value="Toll_tir_struct_dom_sf"/>
</dbReference>
<keyword evidence="14" id="KW-1185">Reference proteome</keyword>
<keyword evidence="3" id="KW-0433">Leucine-rich repeat</keyword>
<evidence type="ECO:0000256" key="11">
    <source>
        <dbReference type="SAM" id="Phobius"/>
    </source>
</evidence>
<dbReference type="InterPro" id="IPR000483">
    <property type="entry name" value="Cys-rich_flank_reg_C"/>
</dbReference>